<comment type="subunit">
    <text evidence="4">The methyltransferase is composed of M and S polypeptides.</text>
</comment>
<accession>A0AA44IBS0</accession>
<evidence type="ECO:0000313" key="8">
    <source>
        <dbReference type="EMBL" id="NKY12667.1"/>
    </source>
</evidence>
<gene>
    <name evidence="8" type="ORF">HGA06_00325</name>
</gene>
<dbReference type="SUPFAM" id="SSF116734">
    <property type="entry name" value="DNA methylase specificity domain"/>
    <property type="match status" value="2"/>
</dbReference>
<comment type="caution">
    <text evidence="8">The sequence shown here is derived from an EMBL/GenBank/DDBJ whole genome shotgun (WGS) entry which is preliminary data.</text>
</comment>
<evidence type="ECO:0000259" key="7">
    <source>
        <dbReference type="Pfam" id="PF01420"/>
    </source>
</evidence>
<dbReference type="AlphaFoldDB" id="A0AA44IBS0"/>
<dbReference type="InterPro" id="IPR000055">
    <property type="entry name" value="Restrct_endonuc_typeI_TRD"/>
</dbReference>
<evidence type="ECO:0000256" key="4">
    <source>
        <dbReference type="ARBA" id="ARBA00038652"/>
    </source>
</evidence>
<comment type="similarity">
    <text evidence="1">Belongs to the type-I restriction system S methylase family.</text>
</comment>
<proteinExistence type="inferred from homology"/>
<feature type="region of interest" description="Disordered" evidence="6">
    <location>
        <begin position="429"/>
        <end position="482"/>
    </location>
</feature>
<keyword evidence="3" id="KW-0238">DNA-binding</keyword>
<dbReference type="RefSeq" id="WP_168436951.1">
    <property type="nucleotide sequence ID" value="NZ_JAAXOU010000002.1"/>
</dbReference>
<reference evidence="8 9" key="1">
    <citation type="submission" date="2020-04" db="EMBL/GenBank/DDBJ databases">
        <title>MicrobeNet Type strains.</title>
        <authorList>
            <person name="Nicholson A.C."/>
        </authorList>
    </citation>
    <scope>NUCLEOTIDE SEQUENCE [LARGE SCALE GENOMIC DNA]</scope>
    <source>
        <strain evidence="8 9">DSM 40738</strain>
    </source>
</reference>
<organism evidence="8 9">
    <name type="scientific">Streptomyces somaliensis (strain ATCC 33201 / DSM 40738 / JCM 12659 / KCTC 9044 / NCTC 11332 / NRRL B-12077 / IP 733)</name>
    <dbReference type="NCBI Taxonomy" id="1134445"/>
    <lineage>
        <taxon>Bacteria</taxon>
        <taxon>Bacillati</taxon>
        <taxon>Actinomycetota</taxon>
        <taxon>Actinomycetes</taxon>
        <taxon>Kitasatosporales</taxon>
        <taxon>Streptomycetaceae</taxon>
        <taxon>Streptomyces</taxon>
    </lineage>
</organism>
<evidence type="ECO:0000256" key="6">
    <source>
        <dbReference type="SAM" id="MobiDB-lite"/>
    </source>
</evidence>
<dbReference type="GO" id="GO:0003677">
    <property type="term" value="F:DNA binding"/>
    <property type="evidence" value="ECO:0007669"/>
    <property type="project" value="UniProtKB-KW"/>
</dbReference>
<feature type="coiled-coil region" evidence="5">
    <location>
        <begin position="154"/>
        <end position="181"/>
    </location>
</feature>
<dbReference type="GO" id="GO:0009307">
    <property type="term" value="P:DNA restriction-modification system"/>
    <property type="evidence" value="ECO:0007669"/>
    <property type="project" value="UniProtKB-KW"/>
</dbReference>
<dbReference type="InterPro" id="IPR044946">
    <property type="entry name" value="Restrct_endonuc_typeI_TRD_sf"/>
</dbReference>
<evidence type="ECO:0000256" key="5">
    <source>
        <dbReference type="SAM" id="Coils"/>
    </source>
</evidence>
<dbReference type="EMBL" id="JAAXOU010000002">
    <property type="protein sequence ID" value="NKY12667.1"/>
    <property type="molecule type" value="Genomic_DNA"/>
</dbReference>
<dbReference type="Gene3D" id="3.90.220.20">
    <property type="entry name" value="DNA methylase specificity domains"/>
    <property type="match status" value="2"/>
</dbReference>
<dbReference type="InterPro" id="IPR051212">
    <property type="entry name" value="Type-I_RE_S_subunit"/>
</dbReference>
<keyword evidence="2" id="KW-0680">Restriction system</keyword>
<dbReference type="PANTHER" id="PTHR43140">
    <property type="entry name" value="TYPE-1 RESTRICTION ENZYME ECOKI SPECIFICITY PROTEIN"/>
    <property type="match status" value="1"/>
</dbReference>
<name>A0AA44IBS0_STRE0</name>
<keyword evidence="9" id="KW-1185">Reference proteome</keyword>
<evidence type="ECO:0000313" key="9">
    <source>
        <dbReference type="Proteomes" id="UP000570003"/>
    </source>
</evidence>
<keyword evidence="5" id="KW-0175">Coiled coil</keyword>
<dbReference type="CDD" id="cd17253">
    <property type="entry name" value="RMtype1_S_Eco933I-TRD2-CR2_like"/>
    <property type="match status" value="1"/>
</dbReference>
<evidence type="ECO:0000256" key="2">
    <source>
        <dbReference type="ARBA" id="ARBA00022747"/>
    </source>
</evidence>
<dbReference type="Proteomes" id="UP000570003">
    <property type="component" value="Unassembled WGS sequence"/>
</dbReference>
<evidence type="ECO:0000256" key="1">
    <source>
        <dbReference type="ARBA" id="ARBA00010923"/>
    </source>
</evidence>
<evidence type="ECO:0000256" key="3">
    <source>
        <dbReference type="ARBA" id="ARBA00023125"/>
    </source>
</evidence>
<feature type="compositionally biased region" description="Basic residues" evidence="6">
    <location>
        <begin position="436"/>
        <end position="447"/>
    </location>
</feature>
<feature type="domain" description="Type I restriction modification DNA specificity" evidence="7">
    <location>
        <begin position="40"/>
        <end position="166"/>
    </location>
</feature>
<protein>
    <recommendedName>
        <fullName evidence="7">Type I restriction modification DNA specificity domain-containing protein</fullName>
    </recommendedName>
</protein>
<dbReference type="PANTHER" id="PTHR43140:SF1">
    <property type="entry name" value="TYPE I RESTRICTION ENZYME ECOKI SPECIFICITY SUBUNIT"/>
    <property type="match status" value="1"/>
</dbReference>
<sequence>MNLENSEPWKLPEGWAWASFADVAHVASNLVSPHDFPDLPHIAPNHIESETGRLLPYSTVAEDGVKSPKHYFPEGCILYSKIRPYLAKVVVPRFDGLCSADMYPVSTELDCGYLALWLRSPAFTEFAAKHQGRSVLPKINKEALARLPVPVPPLEEQRRIVAALEEQLSRLDAAVQSVEQSRTRSRQLWSSILHQMTEGTLSRHVRRPIQWKRTDEVAVVQGGIQKQAKRRPLENAFPFLRVANVPRGRLALDDIHEIELFKGELERYRLEVGDLLVVEGNGSPDQIGRAALWRGEIEDCVHQNHLIRVRPGAEMRADFLELAWNSPSVTRQLKKVASSTSGLHTLSTAKVKSVKIPVPSLEEQDELLEAVQQWRTKQLAAEAAQQTALARAVALRRSLLAEAFAGRLVPQDPADEPAAALLDRIRAEREAAGAAKSKRRSPRRAPAQRKNAPAADAPPLPRADGPALATATQPTLDLEMPS</sequence>
<dbReference type="Pfam" id="PF01420">
    <property type="entry name" value="Methylase_S"/>
    <property type="match status" value="1"/>
</dbReference>